<feature type="region of interest" description="Disordered" evidence="1">
    <location>
        <begin position="1"/>
        <end position="24"/>
    </location>
</feature>
<name>A0A150JQU0_HEYCO</name>
<protein>
    <submittedName>
        <fullName evidence="2">Uncharacterized protein</fullName>
    </submittedName>
</protein>
<evidence type="ECO:0000313" key="2">
    <source>
        <dbReference type="EMBL" id="KYC59609.1"/>
    </source>
</evidence>
<evidence type="ECO:0000313" key="3">
    <source>
        <dbReference type="Proteomes" id="UP000075288"/>
    </source>
</evidence>
<reference evidence="2 3" key="1">
    <citation type="submission" date="2016-01" db="EMBL/GenBank/DDBJ databases">
        <title>Genome Sequences of Twelve Sporeforming Bacillus Species Isolated from Foods.</title>
        <authorList>
            <person name="Berendsen E.M."/>
            <person name="Wells-Bennik M.H."/>
            <person name="Krawcyk A.O."/>
            <person name="De Jong A."/>
            <person name="Holsappel S."/>
            <person name="Eijlander R.T."/>
            <person name="Kuipers O.P."/>
        </authorList>
    </citation>
    <scope>NUCLEOTIDE SEQUENCE [LARGE SCALE GENOMIC DNA]</scope>
    <source>
        <strain evidence="2 3">B4098</strain>
    </source>
</reference>
<organism evidence="2 3">
    <name type="scientific">Heyndrickxia coagulans</name>
    <name type="common">Weizmannia coagulans</name>
    <dbReference type="NCBI Taxonomy" id="1398"/>
    <lineage>
        <taxon>Bacteria</taxon>
        <taxon>Bacillati</taxon>
        <taxon>Bacillota</taxon>
        <taxon>Bacilli</taxon>
        <taxon>Bacillales</taxon>
        <taxon>Bacillaceae</taxon>
        <taxon>Heyndrickxia</taxon>
    </lineage>
</organism>
<accession>A0A150JQU0</accession>
<evidence type="ECO:0000256" key="1">
    <source>
        <dbReference type="SAM" id="MobiDB-lite"/>
    </source>
</evidence>
<comment type="caution">
    <text evidence="2">The sequence shown here is derived from an EMBL/GenBank/DDBJ whole genome shotgun (WGS) entry which is preliminary data.</text>
</comment>
<dbReference type="AlphaFoldDB" id="A0A150JQU0"/>
<dbReference type="Proteomes" id="UP000075288">
    <property type="component" value="Unassembled WGS sequence"/>
</dbReference>
<gene>
    <name evidence="2" type="ORF">B4098_1603</name>
</gene>
<proteinExistence type="predicted"/>
<sequence length="53" mass="6034">MESSLGSARPENVAKTDMHPLGGRNPGWGQIVFFEWFKKANCPLDKRGSQFYF</sequence>
<dbReference type="PATRIC" id="fig|1398.26.peg.1680"/>
<dbReference type="EMBL" id="LQYG01000109">
    <property type="protein sequence ID" value="KYC59609.1"/>
    <property type="molecule type" value="Genomic_DNA"/>
</dbReference>